<dbReference type="Gene3D" id="1.20.1280.50">
    <property type="match status" value="1"/>
</dbReference>
<evidence type="ECO:0000313" key="3">
    <source>
        <dbReference type="EMBL" id="KAF5362528.1"/>
    </source>
</evidence>
<dbReference type="Pfam" id="PF12937">
    <property type="entry name" value="F-box-like"/>
    <property type="match status" value="1"/>
</dbReference>
<evidence type="ECO:0000259" key="2">
    <source>
        <dbReference type="Pfam" id="PF12937"/>
    </source>
</evidence>
<proteinExistence type="predicted"/>
<dbReference type="OrthoDB" id="3365698at2759"/>
<reference evidence="3 4" key="1">
    <citation type="journal article" date="2020" name="ISME J.">
        <title>Uncovering the hidden diversity of litter-decomposition mechanisms in mushroom-forming fungi.</title>
        <authorList>
            <person name="Floudas D."/>
            <person name="Bentzer J."/>
            <person name="Ahren D."/>
            <person name="Johansson T."/>
            <person name="Persson P."/>
            <person name="Tunlid A."/>
        </authorList>
    </citation>
    <scope>NUCLEOTIDE SEQUENCE [LARGE SCALE GENOMIC DNA]</scope>
    <source>
        <strain evidence="3 4">CBS 146.42</strain>
    </source>
</reference>
<evidence type="ECO:0000256" key="1">
    <source>
        <dbReference type="SAM" id="Coils"/>
    </source>
</evidence>
<comment type="caution">
    <text evidence="3">The sequence shown here is derived from an EMBL/GenBank/DDBJ whole genome shotgun (WGS) entry which is preliminary data.</text>
</comment>
<keyword evidence="4" id="KW-1185">Reference proteome</keyword>
<dbReference type="CDD" id="cd09917">
    <property type="entry name" value="F-box_SF"/>
    <property type="match status" value="1"/>
</dbReference>
<protein>
    <recommendedName>
        <fullName evidence="2">F-box domain-containing protein</fullName>
    </recommendedName>
</protein>
<dbReference type="Proteomes" id="UP000559027">
    <property type="component" value="Unassembled WGS sequence"/>
</dbReference>
<name>A0A8H5LMF5_9AGAR</name>
<dbReference type="InterPro" id="IPR036047">
    <property type="entry name" value="F-box-like_dom_sf"/>
</dbReference>
<dbReference type="AlphaFoldDB" id="A0A8H5LMF5"/>
<organism evidence="3 4">
    <name type="scientific">Leucocoprinus leucothites</name>
    <dbReference type="NCBI Taxonomy" id="201217"/>
    <lineage>
        <taxon>Eukaryota</taxon>
        <taxon>Fungi</taxon>
        <taxon>Dikarya</taxon>
        <taxon>Basidiomycota</taxon>
        <taxon>Agaricomycotina</taxon>
        <taxon>Agaricomycetes</taxon>
        <taxon>Agaricomycetidae</taxon>
        <taxon>Agaricales</taxon>
        <taxon>Agaricineae</taxon>
        <taxon>Agaricaceae</taxon>
        <taxon>Leucocoprinus</taxon>
    </lineage>
</organism>
<feature type="coiled-coil region" evidence="1">
    <location>
        <begin position="14"/>
        <end position="41"/>
    </location>
</feature>
<feature type="domain" description="F-box" evidence="2">
    <location>
        <begin position="44"/>
        <end position="89"/>
    </location>
</feature>
<dbReference type="EMBL" id="JAACJO010000002">
    <property type="protein sequence ID" value="KAF5362528.1"/>
    <property type="molecule type" value="Genomic_DNA"/>
</dbReference>
<dbReference type="InterPro" id="IPR001810">
    <property type="entry name" value="F-box_dom"/>
</dbReference>
<accession>A0A8H5LMF5</accession>
<evidence type="ECO:0000313" key="4">
    <source>
        <dbReference type="Proteomes" id="UP000559027"/>
    </source>
</evidence>
<gene>
    <name evidence="3" type="ORF">D9756_002819</name>
</gene>
<keyword evidence="1" id="KW-0175">Coiled coil</keyword>
<dbReference type="SUPFAM" id="SSF81383">
    <property type="entry name" value="F-box domain"/>
    <property type="match status" value="1"/>
</dbReference>
<sequence length="475" mass="54317">MDISDECRFIESTLSRISAEITTLLAQKARLRQRLNTLRAHTSVLPPETLACIFDYTCLGHRDRSNISSVCSHWHKIVQTTPSLFTFISMRYNRANAVDFLLHHHRHAKDIPLNVELHAGRYVSPQKMRPLLNTLLTEIPHNLKSLTFHNIDQLTWSLIEAHSDTDSAFPKLTSLALNFSADAQNLTLKATKPLFSGSRIRTLSLRFAMPGLEEKLPLEDITLLDAKSISSEHGMRFLIRCPKVVNFSWEVDPGWRRTPVETTAVHALPSLIILPFLKTLMWRTGDMTPVASLIQILRLPSIQRLEWEESPLLPQSPPGPRDFRQQFFLSMAELRILQTTLNESTAQMIRYLPTIITAEITCSSGISDIFLDLIRLLTWTEKNRTLPCLKALTIILTSISRVELDVVIEMLESRRAEKHSQISTFLETFTLRVGLHDITEIWEKRQTVSLKRLVKGGLELIIWEDQRAPGRMLVL</sequence>